<organism evidence="2">
    <name type="scientific">marine sediment metagenome</name>
    <dbReference type="NCBI Taxonomy" id="412755"/>
    <lineage>
        <taxon>unclassified sequences</taxon>
        <taxon>metagenomes</taxon>
        <taxon>ecological metagenomes</taxon>
    </lineage>
</organism>
<evidence type="ECO:0000256" key="1">
    <source>
        <dbReference type="SAM" id="MobiDB-lite"/>
    </source>
</evidence>
<feature type="non-terminal residue" evidence="2">
    <location>
        <position position="1"/>
    </location>
</feature>
<sequence>QMTKKELLPGYNKLIDYLTKQPGIIKMAKQLKKDYPNGIPGSNPKSRIVKNKGQNDLRPSGG</sequence>
<name>X1B108_9ZZZZ</name>
<evidence type="ECO:0000313" key="2">
    <source>
        <dbReference type="EMBL" id="GAG89419.1"/>
    </source>
</evidence>
<accession>X1B108</accession>
<proteinExistence type="predicted"/>
<gene>
    <name evidence="2" type="ORF">S01H4_25100</name>
</gene>
<reference evidence="2" key="1">
    <citation type="journal article" date="2014" name="Front. Microbiol.">
        <title>High frequency of phylogenetically diverse reductive dehalogenase-homologous genes in deep subseafloor sedimentary metagenomes.</title>
        <authorList>
            <person name="Kawai M."/>
            <person name="Futagami T."/>
            <person name="Toyoda A."/>
            <person name="Takaki Y."/>
            <person name="Nishi S."/>
            <person name="Hori S."/>
            <person name="Arai W."/>
            <person name="Tsubouchi T."/>
            <person name="Morono Y."/>
            <person name="Uchiyama I."/>
            <person name="Ito T."/>
            <person name="Fujiyama A."/>
            <person name="Inagaki F."/>
            <person name="Takami H."/>
        </authorList>
    </citation>
    <scope>NUCLEOTIDE SEQUENCE</scope>
    <source>
        <strain evidence="2">Expedition CK06-06</strain>
    </source>
</reference>
<comment type="caution">
    <text evidence="2">The sequence shown here is derived from an EMBL/GenBank/DDBJ whole genome shotgun (WGS) entry which is preliminary data.</text>
</comment>
<feature type="region of interest" description="Disordered" evidence="1">
    <location>
        <begin position="34"/>
        <end position="62"/>
    </location>
</feature>
<protein>
    <submittedName>
        <fullName evidence="2">Uncharacterized protein</fullName>
    </submittedName>
</protein>
<dbReference type="EMBL" id="BART01011897">
    <property type="protein sequence ID" value="GAG89419.1"/>
    <property type="molecule type" value="Genomic_DNA"/>
</dbReference>
<dbReference type="AlphaFoldDB" id="X1B108"/>